<evidence type="ECO:0000313" key="4">
    <source>
        <dbReference type="EMBL" id="CAD8247591.1"/>
    </source>
</evidence>
<evidence type="ECO:0000259" key="3">
    <source>
        <dbReference type="PROSITE" id="PS51670"/>
    </source>
</evidence>
<protein>
    <recommendedName>
        <fullName evidence="3">ShKT domain-containing protein</fullName>
    </recommendedName>
</protein>
<feature type="domain" description="ShKT" evidence="3">
    <location>
        <begin position="84"/>
        <end position="118"/>
    </location>
</feature>
<evidence type="ECO:0000256" key="2">
    <source>
        <dbReference type="SAM" id="SignalP"/>
    </source>
</evidence>
<evidence type="ECO:0000256" key="1">
    <source>
        <dbReference type="SAM" id="MobiDB-lite"/>
    </source>
</evidence>
<proteinExistence type="predicted"/>
<dbReference type="SMART" id="SM00254">
    <property type="entry name" value="ShKT"/>
    <property type="match status" value="1"/>
</dbReference>
<dbReference type="EMBL" id="HBDZ01013350">
    <property type="protein sequence ID" value="CAD8247591.1"/>
    <property type="molecule type" value="Transcribed_RNA"/>
</dbReference>
<feature type="region of interest" description="Disordered" evidence="1">
    <location>
        <begin position="52"/>
        <end position="81"/>
    </location>
</feature>
<dbReference type="InterPro" id="IPR003582">
    <property type="entry name" value="ShKT_dom"/>
</dbReference>
<dbReference type="PROSITE" id="PS51670">
    <property type="entry name" value="SHKT"/>
    <property type="match status" value="1"/>
</dbReference>
<dbReference type="Pfam" id="PF01549">
    <property type="entry name" value="ShK"/>
    <property type="match status" value="1"/>
</dbReference>
<organism evidence="4">
    <name type="scientific">Prasinoderma coloniale</name>
    <dbReference type="NCBI Taxonomy" id="156133"/>
    <lineage>
        <taxon>Eukaryota</taxon>
        <taxon>Viridiplantae</taxon>
        <taxon>Prasinodermophyta</taxon>
        <taxon>Prasinodermophyceae</taxon>
        <taxon>Prasinodermales</taxon>
        <taxon>Prasinodermaceae</taxon>
        <taxon>Prasinoderma</taxon>
    </lineage>
</organism>
<accession>A0A7R9TX11</accession>
<dbReference type="AlphaFoldDB" id="A0A7R9TX11"/>
<keyword evidence="2" id="KW-0732">Signal</keyword>
<reference evidence="4" key="1">
    <citation type="submission" date="2021-01" db="EMBL/GenBank/DDBJ databases">
        <authorList>
            <person name="Corre E."/>
            <person name="Pelletier E."/>
            <person name="Niang G."/>
            <person name="Scheremetjew M."/>
            <person name="Finn R."/>
            <person name="Kale V."/>
            <person name="Holt S."/>
            <person name="Cochrane G."/>
            <person name="Meng A."/>
            <person name="Brown T."/>
            <person name="Cohen L."/>
        </authorList>
    </citation>
    <scope>NUCLEOTIDE SEQUENCE</scope>
    <source>
        <strain evidence="4">CCMP1413</strain>
    </source>
</reference>
<name>A0A7R9TX11_9VIRI</name>
<sequence length="129" mass="13098">MPKAKVNAWAVAAFVLALFAAASAAVALAPRLRGAAGGGALQSMRELAADAAAADVPKMRRGGPRPRKLAPAGTPPAPAMLGPCENKHPSCEAWAARGQCAANPVYMLDDCRKACHACGADARAASRHS</sequence>
<feature type="chain" id="PRO_5030958337" description="ShKT domain-containing protein" evidence="2">
    <location>
        <begin position="25"/>
        <end position="129"/>
    </location>
</feature>
<gene>
    <name evidence="4" type="ORF">PCOL08062_LOCUS10234</name>
</gene>
<feature type="signal peptide" evidence="2">
    <location>
        <begin position="1"/>
        <end position="24"/>
    </location>
</feature>
<feature type="compositionally biased region" description="Basic residues" evidence="1">
    <location>
        <begin position="59"/>
        <end position="68"/>
    </location>
</feature>